<proteinExistence type="predicted"/>
<evidence type="ECO:0000313" key="6">
    <source>
        <dbReference type="Proteomes" id="UP001239167"/>
    </source>
</evidence>
<dbReference type="PROSITE" id="PS00211">
    <property type="entry name" value="ABC_TRANSPORTER_1"/>
    <property type="match status" value="1"/>
</dbReference>
<feature type="domain" description="ABC transporter" evidence="4">
    <location>
        <begin position="5"/>
        <end position="240"/>
    </location>
</feature>
<reference evidence="5 6" key="1">
    <citation type="submission" date="2023-07" db="EMBL/GenBank/DDBJ databases">
        <title>Genomic Encyclopedia of Type Strains, Phase IV (KMG-IV): sequencing the most valuable type-strain genomes for metagenomic binning, comparative biology and taxonomic classification.</title>
        <authorList>
            <person name="Goeker M."/>
        </authorList>
    </citation>
    <scope>NUCLEOTIDE SEQUENCE [LARGE SCALE GENOMIC DNA]</scope>
    <source>
        <strain evidence="5 6">DSM 16980</strain>
    </source>
</reference>
<organism evidence="5 6">
    <name type="scientific">Pectinatus haikarae</name>
    <dbReference type="NCBI Taxonomy" id="349096"/>
    <lineage>
        <taxon>Bacteria</taxon>
        <taxon>Bacillati</taxon>
        <taxon>Bacillota</taxon>
        <taxon>Negativicutes</taxon>
        <taxon>Selenomonadales</taxon>
        <taxon>Selenomonadaceae</taxon>
        <taxon>Pectinatus</taxon>
    </lineage>
</organism>
<evidence type="ECO:0000256" key="2">
    <source>
        <dbReference type="ARBA" id="ARBA00022741"/>
    </source>
</evidence>
<dbReference type="GO" id="GO:0005524">
    <property type="term" value="F:ATP binding"/>
    <property type="evidence" value="ECO:0007669"/>
    <property type="project" value="UniProtKB-KW"/>
</dbReference>
<evidence type="ECO:0000256" key="3">
    <source>
        <dbReference type="ARBA" id="ARBA00022840"/>
    </source>
</evidence>
<dbReference type="Pfam" id="PF00005">
    <property type="entry name" value="ABC_tran"/>
    <property type="match status" value="1"/>
</dbReference>
<dbReference type="CDD" id="cd03293">
    <property type="entry name" value="ABC_NrtD_SsuB_transporters"/>
    <property type="match status" value="1"/>
</dbReference>
<dbReference type="Gene3D" id="3.40.50.300">
    <property type="entry name" value="P-loop containing nucleotide triphosphate hydrolases"/>
    <property type="match status" value="1"/>
</dbReference>
<name>A0ABT9Y6K9_9FIRM</name>
<keyword evidence="3 5" id="KW-0067">ATP-binding</keyword>
<protein>
    <submittedName>
        <fullName evidence="5">NitT/TauT family transport system ATP-binding protein</fullName>
    </submittedName>
</protein>
<dbReference type="PANTHER" id="PTHR42788">
    <property type="entry name" value="TAURINE IMPORT ATP-BINDING PROTEIN-RELATED"/>
    <property type="match status" value="1"/>
</dbReference>
<dbReference type="PROSITE" id="PS50893">
    <property type="entry name" value="ABC_TRANSPORTER_2"/>
    <property type="match status" value="1"/>
</dbReference>
<dbReference type="InterPro" id="IPR017871">
    <property type="entry name" value="ABC_transporter-like_CS"/>
</dbReference>
<dbReference type="EMBL" id="JAUSUE010000002">
    <property type="protein sequence ID" value="MDQ0202784.1"/>
    <property type="molecule type" value="Genomic_DNA"/>
</dbReference>
<accession>A0ABT9Y6K9</accession>
<sequence length="425" mass="48189">MKNLLELKEINKTFKIKGTSDSTILENINLHVKEGEFLAVLGPSGSGKSTLLRIIAGLIPSSSGTVSYLGKKIKGVNPGVAMVFQSFALFPWLTVLENVMLGLERKKISVEYKREKSMQVLDIVGLDGFENAYPKELSGGMRQRVGIGRALVSEPDILLMDEAFSALDVLTAENLRRDLLELWLDKKIPTKSIVLITHGIEEAVYMADRAIILSSGPATIIKNIDISLPRWRDRKSPEFLSYVDEIYSIMTKKKIPMTEMLVQTKKDLIIPSVSAGALTGFLELLEDLNEKIDLYKLADRFLMDMEDFLPLIEASALLHFTKVTEGDIELTEHGVEFARATVLERKKLFRQQLLEHIPFVQKMINILRSKSNKQMNIEFFEELQSQTFGEEIGQKQLDLLIGWERYAELIEYDDNKEIVYLEQSV</sequence>
<keyword evidence="2" id="KW-0547">Nucleotide-binding</keyword>
<comment type="caution">
    <text evidence="5">The sequence shown here is derived from an EMBL/GenBank/DDBJ whole genome shotgun (WGS) entry which is preliminary data.</text>
</comment>
<dbReference type="Pfam" id="PF09821">
    <property type="entry name" value="AAA_assoc_C"/>
    <property type="match status" value="1"/>
</dbReference>
<dbReference type="PANTHER" id="PTHR42788:SF13">
    <property type="entry name" value="ALIPHATIC SULFONATES IMPORT ATP-BINDING PROTEIN SSUB"/>
    <property type="match status" value="1"/>
</dbReference>
<evidence type="ECO:0000256" key="1">
    <source>
        <dbReference type="ARBA" id="ARBA00022448"/>
    </source>
</evidence>
<dbReference type="RefSeq" id="WP_307222695.1">
    <property type="nucleotide sequence ID" value="NZ_CP116940.1"/>
</dbReference>
<dbReference type="SUPFAM" id="SSF52540">
    <property type="entry name" value="P-loop containing nucleoside triphosphate hydrolases"/>
    <property type="match status" value="1"/>
</dbReference>
<dbReference type="Proteomes" id="UP001239167">
    <property type="component" value="Unassembled WGS sequence"/>
</dbReference>
<evidence type="ECO:0000259" key="4">
    <source>
        <dbReference type="PROSITE" id="PS50893"/>
    </source>
</evidence>
<dbReference type="InterPro" id="IPR003439">
    <property type="entry name" value="ABC_transporter-like_ATP-bd"/>
</dbReference>
<keyword evidence="6" id="KW-1185">Reference proteome</keyword>
<dbReference type="InterPro" id="IPR027417">
    <property type="entry name" value="P-loop_NTPase"/>
</dbReference>
<evidence type="ECO:0000313" key="5">
    <source>
        <dbReference type="EMBL" id="MDQ0202784.1"/>
    </source>
</evidence>
<gene>
    <name evidence="5" type="ORF">J2S01_000477</name>
</gene>
<keyword evidence="1" id="KW-0813">Transport</keyword>
<dbReference type="SMART" id="SM00382">
    <property type="entry name" value="AAA"/>
    <property type="match status" value="1"/>
</dbReference>
<dbReference type="InterPro" id="IPR003593">
    <property type="entry name" value="AAA+_ATPase"/>
</dbReference>
<dbReference type="InterPro" id="IPR050166">
    <property type="entry name" value="ABC_transporter_ATP-bind"/>
</dbReference>
<dbReference type="InterPro" id="IPR018632">
    <property type="entry name" value="AAA-associated_dom_C"/>
</dbReference>